<evidence type="ECO:0000313" key="3">
    <source>
        <dbReference type="EMBL" id="KTD72980.1"/>
    </source>
</evidence>
<comment type="caution">
    <text evidence="3">The sequence shown here is derived from an EMBL/GenBank/DDBJ whole genome shotgun (WGS) entry which is preliminary data.</text>
</comment>
<keyword evidence="3" id="KW-0418">Kinase</keyword>
<gene>
    <name evidence="3" type="ORF">Ltuc_0827</name>
</gene>
<feature type="domain" description="Protein kinase" evidence="2">
    <location>
        <begin position="160"/>
        <end position="455"/>
    </location>
</feature>
<organism evidence="3 4">
    <name type="scientific">Legionella tucsonensis</name>
    <dbReference type="NCBI Taxonomy" id="40335"/>
    <lineage>
        <taxon>Bacteria</taxon>
        <taxon>Pseudomonadati</taxon>
        <taxon>Pseudomonadota</taxon>
        <taxon>Gammaproteobacteria</taxon>
        <taxon>Legionellales</taxon>
        <taxon>Legionellaceae</taxon>
        <taxon>Legionella</taxon>
    </lineage>
</organism>
<dbReference type="NCBIfam" id="NF043057">
    <property type="entry name" value="T4SS_LegK7"/>
    <property type="match status" value="1"/>
</dbReference>
<accession>A0A0W0ZV65</accession>
<dbReference type="PROSITE" id="PS50011">
    <property type="entry name" value="PROTEIN_KINASE_DOM"/>
    <property type="match status" value="1"/>
</dbReference>
<feature type="compositionally biased region" description="Acidic residues" evidence="1">
    <location>
        <begin position="640"/>
        <end position="652"/>
    </location>
</feature>
<feature type="region of interest" description="Disordered" evidence="1">
    <location>
        <begin position="637"/>
        <end position="736"/>
    </location>
</feature>
<feature type="compositionally biased region" description="Polar residues" evidence="1">
    <location>
        <begin position="679"/>
        <end position="690"/>
    </location>
</feature>
<feature type="region of interest" description="Disordered" evidence="1">
    <location>
        <begin position="771"/>
        <end position="798"/>
    </location>
</feature>
<dbReference type="PATRIC" id="fig|40335.7.peg.871"/>
<dbReference type="Proteomes" id="UP000054693">
    <property type="component" value="Unassembled WGS sequence"/>
</dbReference>
<dbReference type="InterPro" id="IPR000719">
    <property type="entry name" value="Prot_kinase_dom"/>
</dbReference>
<name>A0A0W0ZV65_9GAMM</name>
<protein>
    <submittedName>
        <fullName evidence="3">Protein kinase domain containing protein</fullName>
    </submittedName>
</protein>
<sequence>MGLTVIPINVKQRRLIRQIHAFNKIPDEDVVQRLFYLQKINYHINSIPIFEGEFKWLAARGLESWQAHLEMHGINPDGSFLFKGIQFAKAVAQVPASLISSRIKDKVEGKDIYQLMQERDALLKSASPFDEIREQFLAINARLSMLAEKDNILKKNLDEHAQILSLAKEKISAIKGESDLSSSDYKTEVLGKKQVNNFNFKFRMRGWKKTLVFRVEDRNDLSFEQDLHSYPVSKYFANDVALFMMQFKSEDHKEIEFKPVVLSQFANQGSLLDIAKKLRGKPQQKIAARTKYYFNQINDFCLKLKEANAYHPDIKLSNFLVHNHKLLVSDRKTFVRSPRPLASMLRSSPRYAPPQYLACLDEECEDYITKAYTTQIDVEQLMSYQMGKALREFLIVTQLGEIPEQSDEEHRTVLAHFEKPSRVIINLSMLVEELTRYEEGKRLTIEQFQRLLPYINQNIDDFYRQLEKELPAKNLGIERELNEIEQLLHNNRLKGINFLEQANIIFTVVSEQNSKEPRFNRMAEQLAVKCYQECSESYFYQISKEIETALLTKDWSSASWWRRVVHTLSFGFFRVERVTTANNIEISLNFNDQEFRTHFIQMEFLPATTLDSLGASEANNFKDYFQAHLDEIRALNDTDSNSEESGEEEPVDISEKQNNPIEAASTLPPKKCAKKSQEELLSTDTIVVKNNDTKKSGKAISSSKTSAHEESPPKQHKTTSQTHTKPKHKKRTSVDLKENYRFFAELAKGTKNDDPKVRKRSIRRVGSTLFRGEKSSHYTKAQDIFKQPTVPQEKVSHR</sequence>
<evidence type="ECO:0000313" key="4">
    <source>
        <dbReference type="Proteomes" id="UP000054693"/>
    </source>
</evidence>
<dbReference type="OrthoDB" id="5634485at2"/>
<dbReference type="InterPro" id="IPR011009">
    <property type="entry name" value="Kinase-like_dom_sf"/>
</dbReference>
<dbReference type="GO" id="GO:0005524">
    <property type="term" value="F:ATP binding"/>
    <property type="evidence" value="ECO:0007669"/>
    <property type="project" value="InterPro"/>
</dbReference>
<evidence type="ECO:0000256" key="1">
    <source>
        <dbReference type="SAM" id="MobiDB-lite"/>
    </source>
</evidence>
<dbReference type="Gene3D" id="1.10.510.10">
    <property type="entry name" value="Transferase(Phosphotransferase) domain 1"/>
    <property type="match status" value="1"/>
</dbReference>
<dbReference type="RefSeq" id="WP_058520062.1">
    <property type="nucleotide sequence ID" value="NZ_CAAAIP010000001.1"/>
</dbReference>
<reference evidence="3 4" key="1">
    <citation type="submission" date="2015-11" db="EMBL/GenBank/DDBJ databases">
        <title>Genomic analysis of 38 Legionella species identifies large and diverse effector repertoires.</title>
        <authorList>
            <person name="Burstein D."/>
            <person name="Amaro F."/>
            <person name="Zusman T."/>
            <person name="Lifshitz Z."/>
            <person name="Cohen O."/>
            <person name="Gilbert J.A."/>
            <person name="Pupko T."/>
            <person name="Shuman H.A."/>
            <person name="Segal G."/>
        </authorList>
    </citation>
    <scope>NUCLEOTIDE SEQUENCE [LARGE SCALE GENOMIC DNA]</scope>
    <source>
        <strain evidence="3 4">ATCC 49180</strain>
    </source>
</reference>
<dbReference type="SUPFAM" id="SSF56112">
    <property type="entry name" value="Protein kinase-like (PK-like)"/>
    <property type="match status" value="1"/>
</dbReference>
<dbReference type="GO" id="GO:0004672">
    <property type="term" value="F:protein kinase activity"/>
    <property type="evidence" value="ECO:0007669"/>
    <property type="project" value="InterPro"/>
</dbReference>
<evidence type="ECO:0000259" key="2">
    <source>
        <dbReference type="PROSITE" id="PS50011"/>
    </source>
</evidence>
<proteinExistence type="predicted"/>
<dbReference type="EMBL" id="LNZA01000001">
    <property type="protein sequence ID" value="KTD72980.1"/>
    <property type="molecule type" value="Genomic_DNA"/>
</dbReference>
<keyword evidence="3" id="KW-0808">Transferase</keyword>
<dbReference type="AlphaFoldDB" id="A0A0W0ZV65"/>
<keyword evidence="4" id="KW-1185">Reference proteome</keyword>